<dbReference type="KEGG" id="enn:FRE64_08300"/>
<dbReference type="Proteomes" id="UP000318453">
    <property type="component" value="Chromosome"/>
</dbReference>
<dbReference type="SUPFAM" id="SSF56281">
    <property type="entry name" value="Metallo-hydrolase/oxidoreductase"/>
    <property type="match status" value="1"/>
</dbReference>
<dbReference type="Gene3D" id="3.60.15.10">
    <property type="entry name" value="Ribonuclease Z/Hydroxyacylglutathione hydrolase-like"/>
    <property type="match status" value="1"/>
</dbReference>
<evidence type="ECO:0000313" key="2">
    <source>
        <dbReference type="Proteomes" id="UP000318453"/>
    </source>
</evidence>
<dbReference type="PANTHER" id="PTHR42773:SF3">
    <property type="entry name" value="SLR0630 PROTEIN"/>
    <property type="match status" value="1"/>
</dbReference>
<dbReference type="PANTHER" id="PTHR42773">
    <property type="entry name" value="METALLO-BETA-LACTAMASE-RELATED"/>
    <property type="match status" value="1"/>
</dbReference>
<proteinExistence type="predicted"/>
<organism evidence="1 2">
    <name type="scientific">Euhalothece natronophila Z-M001</name>
    <dbReference type="NCBI Taxonomy" id="522448"/>
    <lineage>
        <taxon>Bacteria</taxon>
        <taxon>Bacillati</taxon>
        <taxon>Cyanobacteriota</taxon>
        <taxon>Cyanophyceae</taxon>
        <taxon>Oscillatoriophycideae</taxon>
        <taxon>Chroococcales</taxon>
        <taxon>Halothecacae</taxon>
        <taxon>Halothece cluster</taxon>
        <taxon>Euhalothece</taxon>
    </lineage>
</organism>
<sequence length="222" mass="24611">MCADSSQNPSSASVSNIKPPRKILEGIYAFPPNRDTLGGTSYFIRANLGNILVDCPNWKEAQPFQQFCEQQGGVHWLFLTHREGMSQVRSIQSDLDCEVVVQEQEAYLLPEVSVTSFQEEIRLGDALGIWTCGYSPGSACLYVPSNGGVLFSGRHLLVDSNGNLTPIQSRKTFHWRRQLRNVKKLQTKFPPETLSYVCPGANTGFLRGKGVVKVSDQGLMTL</sequence>
<reference evidence="1" key="1">
    <citation type="submission" date="2019-08" db="EMBL/GenBank/DDBJ databases">
        <title>Carotenoids and Carotenoid Binding Proteins in the Halophilic Cyanobacterium Euhalothece sp. ZM00.</title>
        <authorList>
            <person name="Cho S.M."/>
            <person name="Song J.Y."/>
            <person name="Park Y.-I."/>
        </authorList>
    </citation>
    <scope>NUCLEOTIDE SEQUENCE [LARGE SCALE GENOMIC DNA]</scope>
    <source>
        <strain evidence="1">Z-M001</strain>
    </source>
</reference>
<dbReference type="EMBL" id="CP042326">
    <property type="protein sequence ID" value="QDZ39944.1"/>
    <property type="molecule type" value="Genomic_DNA"/>
</dbReference>
<evidence type="ECO:0000313" key="1">
    <source>
        <dbReference type="EMBL" id="QDZ39944.1"/>
    </source>
</evidence>
<name>A0A5B8NLL7_9CHRO</name>
<protein>
    <submittedName>
        <fullName evidence="1">MBL fold metallo-hydrolase</fullName>
    </submittedName>
</protein>
<dbReference type="RefSeq" id="WP_146295540.1">
    <property type="nucleotide sequence ID" value="NZ_CP042326.1"/>
</dbReference>
<dbReference type="InterPro" id="IPR036866">
    <property type="entry name" value="RibonucZ/Hydroxyglut_hydro"/>
</dbReference>
<dbReference type="GO" id="GO:0016787">
    <property type="term" value="F:hydrolase activity"/>
    <property type="evidence" value="ECO:0007669"/>
    <property type="project" value="UniProtKB-KW"/>
</dbReference>
<accession>A0A5B8NLL7</accession>
<gene>
    <name evidence="1" type="ORF">FRE64_08300</name>
</gene>
<dbReference type="OrthoDB" id="9802991at2"/>
<dbReference type="AlphaFoldDB" id="A0A5B8NLL7"/>
<keyword evidence="2" id="KW-1185">Reference proteome</keyword>
<keyword evidence="1" id="KW-0378">Hydrolase</keyword>